<dbReference type="Pfam" id="PF01979">
    <property type="entry name" value="Amidohydro_1"/>
    <property type="match status" value="1"/>
</dbReference>
<dbReference type="EMBL" id="MU007028">
    <property type="protein sequence ID" value="KAF2431996.1"/>
    <property type="molecule type" value="Genomic_DNA"/>
</dbReference>
<dbReference type="SUPFAM" id="SSF51338">
    <property type="entry name" value="Composite domain of metallo-dependent hydrolases"/>
    <property type="match status" value="1"/>
</dbReference>
<dbReference type="InterPro" id="IPR032466">
    <property type="entry name" value="Metal_Hydrolase"/>
</dbReference>
<reference evidence="12" key="1">
    <citation type="journal article" date="2020" name="Stud. Mycol.">
        <title>101 Dothideomycetes genomes: a test case for predicting lifestyles and emergence of pathogens.</title>
        <authorList>
            <person name="Haridas S."/>
            <person name="Albert R."/>
            <person name="Binder M."/>
            <person name="Bloem J."/>
            <person name="Labutti K."/>
            <person name="Salamov A."/>
            <person name="Andreopoulos B."/>
            <person name="Baker S."/>
            <person name="Barry K."/>
            <person name="Bills G."/>
            <person name="Bluhm B."/>
            <person name="Cannon C."/>
            <person name="Castanera R."/>
            <person name="Culley D."/>
            <person name="Daum C."/>
            <person name="Ezra D."/>
            <person name="Gonzalez J."/>
            <person name="Henrissat B."/>
            <person name="Kuo A."/>
            <person name="Liang C."/>
            <person name="Lipzen A."/>
            <person name="Lutzoni F."/>
            <person name="Magnuson J."/>
            <person name="Mondo S."/>
            <person name="Nolan M."/>
            <person name="Ohm R."/>
            <person name="Pangilinan J."/>
            <person name="Park H.-J."/>
            <person name="Ramirez L."/>
            <person name="Alfaro M."/>
            <person name="Sun H."/>
            <person name="Tritt A."/>
            <person name="Yoshinaga Y."/>
            <person name="Zwiers L.-H."/>
            <person name="Turgeon B."/>
            <person name="Goodwin S."/>
            <person name="Spatafora J."/>
            <person name="Crous P."/>
            <person name="Grigoriev I."/>
        </authorList>
    </citation>
    <scope>NUCLEOTIDE SEQUENCE</scope>
    <source>
        <strain evidence="12">CBS 130266</strain>
    </source>
</reference>
<keyword evidence="5 7" id="KW-0119">Carbohydrate metabolism</keyword>
<dbReference type="Proteomes" id="UP000800235">
    <property type="component" value="Unassembled WGS sequence"/>
</dbReference>
<gene>
    <name evidence="12" type="ORF">EJ08DRAFT_158842</name>
</gene>
<dbReference type="EC" id="3.5.1.25" evidence="2 7"/>
<accession>A0A9P4NVP0</accession>
<feature type="binding site" evidence="9">
    <location>
        <position position="232"/>
    </location>
    <ligand>
        <name>substrate</name>
    </ligand>
</feature>
<evidence type="ECO:0000256" key="10">
    <source>
        <dbReference type="PIRSR" id="PIRSR038994-3"/>
    </source>
</evidence>
<protein>
    <recommendedName>
        <fullName evidence="3 7">N-acetylglucosamine-6-phosphate deacetylase</fullName>
        <ecNumber evidence="2 7">3.5.1.25</ecNumber>
    </recommendedName>
</protein>
<feature type="binding site" evidence="10">
    <location>
        <position position="200"/>
    </location>
    <ligand>
        <name>Zn(2+)</name>
        <dbReference type="ChEBI" id="CHEBI:29105"/>
    </ligand>
</feature>
<keyword evidence="10" id="KW-0479">Metal-binding</keyword>
<dbReference type="PIRSF" id="PIRSF038994">
    <property type="entry name" value="NagA"/>
    <property type="match status" value="1"/>
</dbReference>
<name>A0A9P4NVP0_9PEZI</name>
<sequence>MPGSFTTFTNCRICRNGIFVEGERLVISEDTGLILESTGFVGGEIVDLDDAIVAPGFLELHTNGVNGFHFTHFADEEQYGTKLKETAEYYVTKGITGFWATIPTVSTDNYQKILPSLAPRPFDNAASLLGAHAEGPYLHASKKGAHNSGLFQQPFTSADSIYGPSISNIKLVTLAPELRSSTPLIHSLTNNHSIRVSLGHTTATYEQGLAALSAGATCLTHTLNAMNPIHHRDPGLAGLITLPYKHNPPPPYYTILTDGVHIHPNIATLLYRANPHRAILISDSIELTNLPNGTYPGHSQIPHPQVKLDNRVTIEGTDTLIGAVSSVDEGVKNLIKWSGCGVAEAVRCVTENVVDFMGITDRGILQEGRRADFVILDDEGVVLETWIGGKQVWRAEGREEYH</sequence>
<feature type="binding site" evidence="9">
    <location>
        <position position="145"/>
    </location>
    <ligand>
        <name>substrate</name>
    </ligand>
</feature>
<feature type="active site" description="Proton donor/acceptor" evidence="8">
    <location>
        <position position="283"/>
    </location>
</feature>
<dbReference type="SUPFAM" id="SSF51556">
    <property type="entry name" value="Metallo-dependent hydrolases"/>
    <property type="match status" value="1"/>
</dbReference>
<evidence type="ECO:0000256" key="1">
    <source>
        <dbReference type="ARBA" id="ARBA00010716"/>
    </source>
</evidence>
<evidence type="ECO:0000313" key="13">
    <source>
        <dbReference type="Proteomes" id="UP000800235"/>
    </source>
</evidence>
<dbReference type="OrthoDB" id="10264777at2759"/>
<feature type="binding site" evidence="10">
    <location>
        <position position="134"/>
    </location>
    <ligand>
        <name>Zn(2+)</name>
        <dbReference type="ChEBI" id="CHEBI:29105"/>
    </ligand>
</feature>
<dbReference type="GO" id="GO:0008448">
    <property type="term" value="F:N-acetylglucosamine-6-phosphate deacetylase activity"/>
    <property type="evidence" value="ECO:0007669"/>
    <property type="project" value="UniProtKB-UniRule"/>
</dbReference>
<dbReference type="InterPro" id="IPR011059">
    <property type="entry name" value="Metal-dep_hydrolase_composite"/>
</dbReference>
<feature type="binding site" evidence="9">
    <location>
        <position position="261"/>
    </location>
    <ligand>
        <name>substrate</name>
    </ligand>
</feature>
<feature type="binding site" evidence="9">
    <location>
        <begin position="224"/>
        <end position="225"/>
    </location>
    <ligand>
        <name>substrate</name>
    </ligand>
</feature>
<evidence type="ECO:0000256" key="2">
    <source>
        <dbReference type="ARBA" id="ARBA00011899"/>
    </source>
</evidence>
<feature type="binding site" evidence="10">
    <location>
        <position position="221"/>
    </location>
    <ligand>
        <name>Zn(2+)</name>
        <dbReference type="ChEBI" id="CHEBI:29105"/>
    </ligand>
</feature>
<evidence type="ECO:0000259" key="11">
    <source>
        <dbReference type="Pfam" id="PF01979"/>
    </source>
</evidence>
<comment type="catalytic activity">
    <reaction evidence="6 7">
        <text>N-acetyl-D-glucosamine 6-phosphate + H2O = D-glucosamine 6-phosphate + acetate</text>
        <dbReference type="Rhea" id="RHEA:22936"/>
        <dbReference type="ChEBI" id="CHEBI:15377"/>
        <dbReference type="ChEBI" id="CHEBI:30089"/>
        <dbReference type="ChEBI" id="CHEBI:57513"/>
        <dbReference type="ChEBI" id="CHEBI:58725"/>
        <dbReference type="EC" id="3.5.1.25"/>
    </reaction>
</comment>
<evidence type="ECO:0000256" key="9">
    <source>
        <dbReference type="PIRSR" id="PIRSR038994-2"/>
    </source>
</evidence>
<dbReference type="Gene3D" id="2.30.40.10">
    <property type="entry name" value="Urease, subunit C, domain 1"/>
    <property type="match status" value="1"/>
</dbReference>
<keyword evidence="4 7" id="KW-0378">Hydrolase</keyword>
<comment type="cofactor">
    <cofactor evidence="10">
        <name>a divalent metal cation</name>
        <dbReference type="ChEBI" id="CHEBI:60240"/>
    </cofactor>
    <text evidence="10">Binds 1 divalent metal cation per subunit.</text>
</comment>
<organism evidence="12 13">
    <name type="scientific">Tothia fuscella</name>
    <dbReference type="NCBI Taxonomy" id="1048955"/>
    <lineage>
        <taxon>Eukaryota</taxon>
        <taxon>Fungi</taxon>
        <taxon>Dikarya</taxon>
        <taxon>Ascomycota</taxon>
        <taxon>Pezizomycotina</taxon>
        <taxon>Dothideomycetes</taxon>
        <taxon>Pleosporomycetidae</taxon>
        <taxon>Venturiales</taxon>
        <taxon>Cylindrosympodiaceae</taxon>
        <taxon>Tothia</taxon>
    </lineage>
</organism>
<evidence type="ECO:0000256" key="6">
    <source>
        <dbReference type="ARBA" id="ARBA00047647"/>
    </source>
</evidence>
<dbReference type="AlphaFoldDB" id="A0A9P4NVP0"/>
<evidence type="ECO:0000256" key="8">
    <source>
        <dbReference type="PIRSR" id="PIRSR038994-1"/>
    </source>
</evidence>
<dbReference type="InterPro" id="IPR006680">
    <property type="entry name" value="Amidohydro-rel"/>
</dbReference>
<dbReference type="GO" id="GO:0046872">
    <property type="term" value="F:metal ion binding"/>
    <property type="evidence" value="ECO:0007669"/>
    <property type="project" value="UniProtKB-KW"/>
</dbReference>
<comment type="similarity">
    <text evidence="1 7">Belongs to the metallo-dependent hydrolases superfamily. NagA family.</text>
</comment>
<evidence type="ECO:0000256" key="3">
    <source>
        <dbReference type="ARBA" id="ARBA00018029"/>
    </source>
</evidence>
<evidence type="ECO:0000256" key="5">
    <source>
        <dbReference type="ARBA" id="ARBA00023277"/>
    </source>
</evidence>
<dbReference type="InterPro" id="IPR003764">
    <property type="entry name" value="GlcNAc_6-P_deAcase"/>
</dbReference>
<evidence type="ECO:0000256" key="4">
    <source>
        <dbReference type="ARBA" id="ARBA00022801"/>
    </source>
</evidence>
<proteinExistence type="inferred from homology"/>
<evidence type="ECO:0000313" key="12">
    <source>
        <dbReference type="EMBL" id="KAF2431996.1"/>
    </source>
</evidence>
<dbReference type="Gene3D" id="3.20.20.140">
    <property type="entry name" value="Metal-dependent hydrolases"/>
    <property type="match status" value="1"/>
</dbReference>
<dbReference type="PANTHER" id="PTHR11113:SF4">
    <property type="entry name" value="N-ACETYLGLUCOSAMINE-6-PHOSPHATE DEACETYLASE"/>
    <property type="match status" value="1"/>
</dbReference>
<dbReference type="PANTHER" id="PTHR11113">
    <property type="entry name" value="N-ACETYLGLUCOSAMINE-6-PHOSPHATE DEACETYLASE"/>
    <property type="match status" value="1"/>
</dbReference>
<feature type="domain" description="Amidohydrolase-related" evidence="11">
    <location>
        <begin position="52"/>
        <end position="392"/>
    </location>
</feature>
<evidence type="ECO:0000256" key="7">
    <source>
        <dbReference type="PIRNR" id="PIRNR038994"/>
    </source>
</evidence>
<feature type="binding site" evidence="9">
    <location>
        <begin position="320"/>
        <end position="322"/>
    </location>
    <ligand>
        <name>substrate</name>
    </ligand>
</feature>
<comment type="caution">
    <text evidence="12">The sequence shown here is derived from an EMBL/GenBank/DDBJ whole genome shotgun (WGS) entry which is preliminary data.</text>
</comment>
<dbReference type="GO" id="GO:0006046">
    <property type="term" value="P:N-acetylglucosamine catabolic process"/>
    <property type="evidence" value="ECO:0007669"/>
    <property type="project" value="TreeGrafter"/>
</dbReference>
<keyword evidence="13" id="KW-1185">Reference proteome</keyword>